<accession>H3GYW1</accession>
<evidence type="ECO:0000313" key="3">
    <source>
        <dbReference type="EnsemblProtists" id="Phyra82929"/>
    </source>
</evidence>
<dbReference type="VEuPathDB" id="FungiDB:KRP22_1153"/>
<feature type="domain" description="EGF-like" evidence="2">
    <location>
        <begin position="256"/>
        <end position="295"/>
    </location>
</feature>
<dbReference type="STRING" id="164328.H3GYW1"/>
<dbReference type="HOGENOM" id="CLU_062956_1_0_1"/>
<proteinExistence type="predicted"/>
<dbReference type="PROSITE" id="PS01186">
    <property type="entry name" value="EGF_2"/>
    <property type="match status" value="1"/>
</dbReference>
<dbReference type="EMBL" id="DS566077">
    <property type="status" value="NOT_ANNOTATED_CDS"/>
    <property type="molecule type" value="Genomic_DNA"/>
</dbReference>
<organism evidence="3 4">
    <name type="scientific">Phytophthora ramorum</name>
    <name type="common">Sudden oak death agent</name>
    <dbReference type="NCBI Taxonomy" id="164328"/>
    <lineage>
        <taxon>Eukaryota</taxon>
        <taxon>Sar</taxon>
        <taxon>Stramenopiles</taxon>
        <taxon>Oomycota</taxon>
        <taxon>Peronosporomycetes</taxon>
        <taxon>Peronosporales</taxon>
        <taxon>Peronosporaceae</taxon>
        <taxon>Phytophthora</taxon>
    </lineage>
</organism>
<evidence type="ECO:0000259" key="2">
    <source>
        <dbReference type="PROSITE" id="PS50026"/>
    </source>
</evidence>
<name>H3GYW1_PHYRM</name>
<dbReference type="SUPFAM" id="SSF57196">
    <property type="entry name" value="EGF/Laminin"/>
    <property type="match status" value="1"/>
</dbReference>
<dbReference type="eggNOG" id="ENOG502RZNZ">
    <property type="taxonomic scope" value="Eukaryota"/>
</dbReference>
<reference evidence="4" key="1">
    <citation type="journal article" date="2006" name="Science">
        <title>Phytophthora genome sequences uncover evolutionary origins and mechanisms of pathogenesis.</title>
        <authorList>
            <person name="Tyler B.M."/>
            <person name="Tripathy S."/>
            <person name="Zhang X."/>
            <person name="Dehal P."/>
            <person name="Jiang R.H."/>
            <person name="Aerts A."/>
            <person name="Arredondo F.D."/>
            <person name="Baxter L."/>
            <person name="Bensasson D."/>
            <person name="Beynon J.L."/>
            <person name="Chapman J."/>
            <person name="Damasceno C.M."/>
            <person name="Dorrance A.E."/>
            <person name="Dou D."/>
            <person name="Dickerman A.W."/>
            <person name="Dubchak I.L."/>
            <person name="Garbelotto M."/>
            <person name="Gijzen M."/>
            <person name="Gordon S.G."/>
            <person name="Govers F."/>
            <person name="Grunwald N.J."/>
            <person name="Huang W."/>
            <person name="Ivors K.L."/>
            <person name="Jones R.W."/>
            <person name="Kamoun S."/>
            <person name="Krampis K."/>
            <person name="Lamour K.H."/>
            <person name="Lee M.K."/>
            <person name="McDonald W.H."/>
            <person name="Medina M."/>
            <person name="Meijer H.J."/>
            <person name="Nordberg E.K."/>
            <person name="Maclean D.J."/>
            <person name="Ospina-Giraldo M.D."/>
            <person name="Morris P.F."/>
            <person name="Phuntumart V."/>
            <person name="Putnam N.H."/>
            <person name="Rash S."/>
            <person name="Rose J.K."/>
            <person name="Sakihama Y."/>
            <person name="Salamov A.A."/>
            <person name="Savidor A."/>
            <person name="Scheuring C.F."/>
            <person name="Smith B.M."/>
            <person name="Sobral B.W."/>
            <person name="Terry A."/>
            <person name="Torto-Alalibo T.A."/>
            <person name="Win J."/>
            <person name="Xu Z."/>
            <person name="Zhang H."/>
            <person name="Grigoriev I.V."/>
            <person name="Rokhsar D.S."/>
            <person name="Boore J.L."/>
        </authorList>
    </citation>
    <scope>NUCLEOTIDE SEQUENCE [LARGE SCALE GENOMIC DNA]</scope>
    <source>
        <strain evidence="4">Pr102</strain>
    </source>
</reference>
<dbReference type="AlphaFoldDB" id="H3GYW1"/>
<dbReference type="EnsemblProtists" id="Phyra82929">
    <property type="protein sequence ID" value="Phyra82929"/>
    <property type="gene ID" value="Phyra82929"/>
</dbReference>
<dbReference type="InterPro" id="IPR000742">
    <property type="entry name" value="EGF"/>
</dbReference>
<dbReference type="SMART" id="SM00181">
    <property type="entry name" value="EGF"/>
    <property type="match status" value="3"/>
</dbReference>
<dbReference type="OMA" id="AQDYECK"/>
<dbReference type="Gene3D" id="2.10.25.10">
    <property type="entry name" value="Laminin"/>
    <property type="match status" value="1"/>
</dbReference>
<evidence type="ECO:0000313" key="4">
    <source>
        <dbReference type="Proteomes" id="UP000005238"/>
    </source>
</evidence>
<dbReference type="Proteomes" id="UP000005238">
    <property type="component" value="Unassembled WGS sequence"/>
</dbReference>
<dbReference type="VEuPathDB" id="FungiDB:KRP23_1485"/>
<dbReference type="Pfam" id="PF23106">
    <property type="entry name" value="EGF_Teneurin"/>
    <property type="match status" value="1"/>
</dbReference>
<feature type="disulfide bond" evidence="1">
    <location>
        <begin position="285"/>
        <end position="294"/>
    </location>
</feature>
<dbReference type="PROSITE" id="PS00022">
    <property type="entry name" value="EGF_1"/>
    <property type="match status" value="1"/>
</dbReference>
<feature type="disulfide bond" evidence="1">
    <location>
        <begin position="266"/>
        <end position="283"/>
    </location>
</feature>
<evidence type="ECO:0000256" key="1">
    <source>
        <dbReference type="PROSITE-ProRule" id="PRU00076"/>
    </source>
</evidence>
<keyword evidence="4" id="KW-1185">Reference proteome</keyword>
<keyword evidence="1" id="KW-0245">EGF-like domain</keyword>
<sequence>MPEFSTLLHSIPHLPHSWLLPIHSRRHAPMKSAAILSAVLLVAGVSADSKSTTYPGQCFKTADCDTYGKNYACVSVDASVAGLENLNMCIPGAQVCSGRIAGLCPTFTSWPSKYRVVQPICAFVEVDNCDEQYNVTVSSTAGSNGTVDEASDVEVSSAANGTGTVQCFQRNFTVNDESVVVNGIYQCLDKAKYVANNGGYIKNITDTVVEQCGWNASSQTLCSGQGSCSPLVDFAQDYECKCNAGFNSSDNCYAVASNDCSSVAQCGTAGTCNFASGTTLGSCTCTAGATGDQCLLCDATASADVVCNGHGTCSSGVCTCAKGYNGTFCGDSSGQKTSSTSAAASVQIGFATIAAALLLTVFV</sequence>
<dbReference type="InParanoid" id="H3GYW1"/>
<comment type="caution">
    <text evidence="1">Lacks conserved residue(s) required for the propagation of feature annotation.</text>
</comment>
<keyword evidence="1" id="KW-1015">Disulfide bond</keyword>
<dbReference type="PROSITE" id="PS50026">
    <property type="entry name" value="EGF_3"/>
    <property type="match status" value="1"/>
</dbReference>
<protein>
    <recommendedName>
        <fullName evidence="2">EGF-like domain-containing protein</fullName>
    </recommendedName>
</protein>
<reference evidence="3" key="2">
    <citation type="submission" date="2015-06" db="UniProtKB">
        <authorList>
            <consortium name="EnsemblProtists"/>
        </authorList>
    </citation>
    <scope>IDENTIFICATION</scope>
    <source>
        <strain evidence="3">Pr102</strain>
    </source>
</reference>